<dbReference type="GO" id="GO:0031177">
    <property type="term" value="F:phosphopantetheine binding"/>
    <property type="evidence" value="ECO:0007669"/>
    <property type="project" value="TreeGrafter"/>
</dbReference>
<dbReference type="InterPro" id="IPR001242">
    <property type="entry name" value="Condensation_dom"/>
</dbReference>
<dbReference type="Gene3D" id="3.30.559.30">
    <property type="entry name" value="Nonribosomal peptide synthetase, condensation domain"/>
    <property type="match status" value="1"/>
</dbReference>
<evidence type="ECO:0000313" key="3">
    <source>
        <dbReference type="EMBL" id="SFA95698.1"/>
    </source>
</evidence>
<evidence type="ECO:0000259" key="1">
    <source>
        <dbReference type="Pfam" id="PF00501"/>
    </source>
</evidence>
<reference evidence="3 4" key="1">
    <citation type="submission" date="2016-10" db="EMBL/GenBank/DDBJ databases">
        <authorList>
            <person name="de Groot N.N."/>
        </authorList>
    </citation>
    <scope>NUCLEOTIDE SEQUENCE [LARGE SCALE GENOMIC DNA]</scope>
    <source>
        <strain evidence="3 4">L14</strain>
    </source>
</reference>
<evidence type="ECO:0000259" key="2">
    <source>
        <dbReference type="Pfam" id="PF00668"/>
    </source>
</evidence>
<dbReference type="RefSeq" id="WP_074814832.1">
    <property type="nucleotide sequence ID" value="NZ_FOJX01000004.1"/>
</dbReference>
<feature type="domain" description="AMP-dependent synthetase/ligase" evidence="1">
    <location>
        <begin position="275"/>
        <end position="606"/>
    </location>
</feature>
<dbReference type="PANTHER" id="PTHR45527:SF1">
    <property type="entry name" value="FATTY ACID SYNTHASE"/>
    <property type="match status" value="1"/>
</dbReference>
<proteinExistence type="predicted"/>
<dbReference type="InterPro" id="IPR042099">
    <property type="entry name" value="ANL_N_sf"/>
</dbReference>
<dbReference type="GO" id="GO:0044550">
    <property type="term" value="P:secondary metabolite biosynthetic process"/>
    <property type="evidence" value="ECO:0007669"/>
    <property type="project" value="TreeGrafter"/>
</dbReference>
<organism evidence="3 4">
    <name type="scientific">Selenomonas ruminantium</name>
    <dbReference type="NCBI Taxonomy" id="971"/>
    <lineage>
        <taxon>Bacteria</taxon>
        <taxon>Bacillati</taxon>
        <taxon>Bacillota</taxon>
        <taxon>Negativicutes</taxon>
        <taxon>Selenomonadales</taxon>
        <taxon>Selenomonadaceae</taxon>
        <taxon>Selenomonas</taxon>
    </lineage>
</organism>
<dbReference type="PROSITE" id="PS00455">
    <property type="entry name" value="AMP_BINDING"/>
    <property type="match status" value="1"/>
</dbReference>
<dbReference type="Pfam" id="PF00668">
    <property type="entry name" value="Condensation"/>
    <property type="match status" value="1"/>
</dbReference>
<accession>A0A1I0X5S3</accession>
<dbReference type="InterPro" id="IPR000873">
    <property type="entry name" value="AMP-dep_synth/lig_dom"/>
</dbReference>
<dbReference type="EMBL" id="FOJX01000004">
    <property type="protein sequence ID" value="SFA95698.1"/>
    <property type="molecule type" value="Genomic_DNA"/>
</dbReference>
<dbReference type="GO" id="GO:0043041">
    <property type="term" value="P:amino acid activation for nonribosomal peptide biosynthetic process"/>
    <property type="evidence" value="ECO:0007669"/>
    <property type="project" value="TreeGrafter"/>
</dbReference>
<feature type="domain" description="Condensation" evidence="2">
    <location>
        <begin position="19"/>
        <end position="255"/>
    </location>
</feature>
<dbReference type="Pfam" id="PF00501">
    <property type="entry name" value="AMP-binding"/>
    <property type="match status" value="1"/>
</dbReference>
<gene>
    <name evidence="3" type="ORF">SAMN05216587_104185</name>
</gene>
<name>A0A1I0X5S3_SELRU</name>
<dbReference type="SUPFAM" id="SSF56801">
    <property type="entry name" value="Acetyl-CoA synthetase-like"/>
    <property type="match status" value="1"/>
</dbReference>
<dbReference type="Gene3D" id="3.40.50.12780">
    <property type="entry name" value="N-terminal domain of ligase-like"/>
    <property type="match status" value="1"/>
</dbReference>
<dbReference type="PANTHER" id="PTHR45527">
    <property type="entry name" value="NONRIBOSOMAL PEPTIDE SYNTHETASE"/>
    <property type="match status" value="1"/>
</dbReference>
<dbReference type="InterPro" id="IPR020845">
    <property type="entry name" value="AMP-binding_CS"/>
</dbReference>
<evidence type="ECO:0000313" key="4">
    <source>
        <dbReference type="Proteomes" id="UP000183843"/>
    </source>
</evidence>
<dbReference type="AlphaFoldDB" id="A0A1I0X5S3"/>
<sequence>MENMVTDKSASISLRDNDEAYVAAKAYYGNLLAGMDKEMLPLNDVEGKAESRAQLLGRSDVDAQAIKAFCAKYDFTEKAFFHACFAYVLTKFTGRDEAFYATVYDGRNGSGSARAVTLPEKMFPVLLTVEDTESIVDFVCKMGQQLNDSMAYAVFSFADIAQEYDLTAELVFAYRGEDAEENSGGKKGEDAVRLHIEGYIRDGKVAFGCEYRSDCYSEELIGSILDSLGEAAKEFLVKERLADVSLLSKEMEAKLDRFNETEVPYDKSQTVVSLFRKAAQAYADRRAVIFADQEYCYAEVDALSEKIAACLAAKGLGRGDVVSVFIPRSAYMPIAALGVLKAGCAYQPLDPTYPEERLNFMVQDAAAKLLITTKELRPIMTAYQGEVLLVEDIPSLPQQKVPSECEPVPQDTFILLYTSGSTGVPKGVKLTHGNLVCFINWYQRFYSLTAEACVGSYASFGFDANMMDIYPALTCGAAVYIVTEEMRFDLAGMNACFAKHKVTHAFMTTQVARQFAQEMENSSLKCLSAGGEKLATLEPPRNYAFYNGYGPTENTIFTTIYKVERAENNIPIGKPLDNVKLYIVDRNGKRLPPGACGELWAAGPQVGGRLPQPTG</sequence>
<protein>
    <submittedName>
        <fullName evidence="3">Amino acid adenylation domain-containing protein</fullName>
    </submittedName>
</protein>
<dbReference type="SUPFAM" id="SSF52777">
    <property type="entry name" value="CoA-dependent acyltransferases"/>
    <property type="match status" value="1"/>
</dbReference>
<dbReference type="Proteomes" id="UP000183843">
    <property type="component" value="Unassembled WGS sequence"/>
</dbReference>
<dbReference type="GO" id="GO:0005737">
    <property type="term" value="C:cytoplasm"/>
    <property type="evidence" value="ECO:0007669"/>
    <property type="project" value="TreeGrafter"/>
</dbReference>
<dbReference type="GO" id="GO:0003824">
    <property type="term" value="F:catalytic activity"/>
    <property type="evidence" value="ECO:0007669"/>
    <property type="project" value="InterPro"/>
</dbReference>